<dbReference type="AlphaFoldDB" id="A0A1D8TZJ8"/>
<evidence type="ECO:0000313" key="1">
    <source>
        <dbReference type="EMBL" id="AOX02993.1"/>
    </source>
</evidence>
<accession>A0A1D8TZJ8</accession>
<dbReference type="Proteomes" id="UP000177870">
    <property type="component" value="Chromosome"/>
</dbReference>
<dbReference type="InterPro" id="IPR036397">
    <property type="entry name" value="RNaseH_sf"/>
</dbReference>
<dbReference type="KEGG" id="mpro:BJP34_29300"/>
<proteinExistence type="predicted"/>
<name>A0A1D8TZJ8_9CYAN</name>
<dbReference type="EMBL" id="CP017599">
    <property type="protein sequence ID" value="AOX02993.1"/>
    <property type="molecule type" value="Genomic_DNA"/>
</dbReference>
<gene>
    <name evidence="1" type="ORF">BJP34_29300</name>
</gene>
<protein>
    <submittedName>
        <fullName evidence="1">Transposase</fullName>
    </submittedName>
</protein>
<evidence type="ECO:0000313" key="2">
    <source>
        <dbReference type="Proteomes" id="UP000177870"/>
    </source>
</evidence>
<dbReference type="RefSeq" id="WP_070395386.1">
    <property type="nucleotide sequence ID" value="NZ_CP017599.1"/>
</dbReference>
<dbReference type="STRING" id="1458985.BJP34_29300"/>
<dbReference type="Pfam" id="PF07592">
    <property type="entry name" value="DDE_Tnp_ISAZ013"/>
    <property type="match status" value="1"/>
</dbReference>
<organism evidence="1 2">
    <name type="scientific">Moorena producens PAL-8-15-08-1</name>
    <dbReference type="NCBI Taxonomy" id="1458985"/>
    <lineage>
        <taxon>Bacteria</taxon>
        <taxon>Bacillati</taxon>
        <taxon>Cyanobacteriota</taxon>
        <taxon>Cyanophyceae</taxon>
        <taxon>Coleofasciculales</taxon>
        <taxon>Coleofasciculaceae</taxon>
        <taxon>Moorena</taxon>
    </lineage>
</organism>
<dbReference type="GO" id="GO:0003676">
    <property type="term" value="F:nucleic acid binding"/>
    <property type="evidence" value="ECO:0007669"/>
    <property type="project" value="InterPro"/>
</dbReference>
<dbReference type="InterPro" id="IPR011518">
    <property type="entry name" value="Transposase_36"/>
</dbReference>
<reference evidence="2" key="1">
    <citation type="submission" date="2016-10" db="EMBL/GenBank/DDBJ databases">
        <title>Comparative genomics uncovers the prolific and rare metabolic potential of the cyanobacterial genus Moorea.</title>
        <authorList>
            <person name="Leao T."/>
            <person name="Castelao G."/>
            <person name="Korobeynikov A."/>
            <person name="Monroe E.A."/>
            <person name="Podell S."/>
            <person name="Glukhov E."/>
            <person name="Allen E."/>
            <person name="Gerwick W.H."/>
            <person name="Gerwick L."/>
        </authorList>
    </citation>
    <scope>NUCLEOTIDE SEQUENCE [LARGE SCALE GENOMIC DNA]</scope>
    <source>
        <strain evidence="2">PAL-8-15-08-1</strain>
    </source>
</reference>
<sequence length="215" mass="24638">MRISIDSKAKVKVGNLSRGGKARTLEAKQADDHDTEWTSVMTPFGILNTQTDQLSIYMGQSAETSDFIVDCIMAWWNDNQFQPTQFDELVINLDGGSATRSNRTQFIKGMVEWSRAIATRIRLIYYPPYHSKYNPIERCWAALENYWNGAILDSVEAVVQWATNMSWKGCTPTVHLVDTIYEKGLRPLPFELESYQLSWCRSDTLPKWDITIVPT</sequence>
<dbReference type="Gene3D" id="3.30.420.10">
    <property type="entry name" value="Ribonuclease H-like superfamily/Ribonuclease H"/>
    <property type="match status" value="1"/>
</dbReference>